<dbReference type="AlphaFoldDB" id="A0A1G8GCH8"/>
<dbReference type="STRING" id="335973.SAMN04488693_10456"/>
<reference evidence="3 4" key="1">
    <citation type="submission" date="2016-10" db="EMBL/GenBank/DDBJ databases">
        <authorList>
            <person name="de Groot N.N."/>
        </authorList>
    </citation>
    <scope>NUCLEOTIDE SEQUENCE [LARGE SCALE GENOMIC DNA]</scope>
    <source>
        <strain evidence="3 4">NP_1H</strain>
    </source>
</reference>
<dbReference type="Proteomes" id="UP000199258">
    <property type="component" value="Unassembled WGS sequence"/>
</dbReference>
<feature type="transmembrane region" description="Helical" evidence="1">
    <location>
        <begin position="189"/>
        <end position="207"/>
    </location>
</feature>
<dbReference type="RefSeq" id="WP_090585293.1">
    <property type="nucleotide sequence ID" value="NZ_FNDT01000004.1"/>
</dbReference>
<evidence type="ECO:0000259" key="2">
    <source>
        <dbReference type="Pfam" id="PF07786"/>
    </source>
</evidence>
<dbReference type="EMBL" id="FNDT01000004">
    <property type="protein sequence ID" value="SDH92063.1"/>
    <property type="molecule type" value="Genomic_DNA"/>
</dbReference>
<keyword evidence="4" id="KW-1185">Reference proteome</keyword>
<feature type="transmembrane region" description="Helical" evidence="1">
    <location>
        <begin position="106"/>
        <end position="124"/>
    </location>
</feature>
<gene>
    <name evidence="3" type="ORF">SAMN04488693_10456</name>
</gene>
<feature type="transmembrane region" description="Helical" evidence="1">
    <location>
        <begin position="214"/>
        <end position="235"/>
    </location>
</feature>
<feature type="domain" description="Heparan-alpha-glucosaminide N-acetyltransferase catalytic" evidence="2">
    <location>
        <begin position="9"/>
        <end position="209"/>
    </location>
</feature>
<keyword evidence="1" id="KW-0472">Membrane</keyword>
<feature type="transmembrane region" description="Helical" evidence="1">
    <location>
        <begin position="347"/>
        <end position="364"/>
    </location>
</feature>
<feature type="transmembrane region" description="Helical" evidence="1">
    <location>
        <begin position="288"/>
        <end position="305"/>
    </location>
</feature>
<protein>
    <recommendedName>
        <fullName evidence="2">Heparan-alpha-glucosaminide N-acetyltransferase catalytic domain-containing protein</fullName>
    </recommendedName>
</protein>
<sequence>MAITQTAGRLSGIDAARGIALFGMMSTHVFPLYVDGTAEASWIGSVFSGRSSALFALVAGIGLALLSGGARMHDTAGLSRDRRGIAARAVVIAMVGLMLGGLETNIAVILFHYGILFLMALPFLGMPVRRLAWWAAGWTLLSPVAAFLLRPWLESAVSPADLGGNPALEHFAQPLTLLTDILVTGYYPALQWLSYLLLGILVGRLNLRSTAVQAGVLLAGVGAAGLAKFVSAFLLGPLGGLAVLLGTEQGRRYDLEAMLQVSLTGIDQTGTWWWLAVSAPHSGTPPDLVHTAGTAAAVVGLCLLVGSRLPWLLLPLSAPGAMTLTLYSLHIWIMSVVDQQAVPPEPAPVYWAQAVVFVAVALLLRKLHARGPLEYVAAGASDVARAEGSVRKG</sequence>
<feature type="transmembrane region" description="Helical" evidence="1">
    <location>
        <begin position="12"/>
        <end position="33"/>
    </location>
</feature>
<feature type="transmembrane region" description="Helical" evidence="1">
    <location>
        <begin position="84"/>
        <end position="100"/>
    </location>
</feature>
<organism evidence="3 4">
    <name type="scientific">Arthrobacter subterraneus</name>
    <dbReference type="NCBI Taxonomy" id="335973"/>
    <lineage>
        <taxon>Bacteria</taxon>
        <taxon>Bacillati</taxon>
        <taxon>Actinomycetota</taxon>
        <taxon>Actinomycetes</taxon>
        <taxon>Micrococcales</taxon>
        <taxon>Micrococcaceae</taxon>
        <taxon>Arthrobacter</taxon>
    </lineage>
</organism>
<accession>A0A1G8GCH8</accession>
<feature type="transmembrane region" description="Helical" evidence="1">
    <location>
        <begin position="312"/>
        <end position="335"/>
    </location>
</feature>
<dbReference type="Pfam" id="PF07786">
    <property type="entry name" value="HGSNAT_cat"/>
    <property type="match status" value="1"/>
</dbReference>
<dbReference type="InterPro" id="IPR012429">
    <property type="entry name" value="HGSNAT_cat"/>
</dbReference>
<dbReference type="OrthoDB" id="4966979at2"/>
<proteinExistence type="predicted"/>
<evidence type="ECO:0000313" key="4">
    <source>
        <dbReference type="Proteomes" id="UP000199258"/>
    </source>
</evidence>
<feature type="transmembrane region" description="Helical" evidence="1">
    <location>
        <begin position="131"/>
        <end position="153"/>
    </location>
</feature>
<evidence type="ECO:0000256" key="1">
    <source>
        <dbReference type="SAM" id="Phobius"/>
    </source>
</evidence>
<evidence type="ECO:0000313" key="3">
    <source>
        <dbReference type="EMBL" id="SDH92063.1"/>
    </source>
</evidence>
<keyword evidence="1" id="KW-1133">Transmembrane helix</keyword>
<keyword evidence="1" id="KW-0812">Transmembrane</keyword>
<feature type="transmembrane region" description="Helical" evidence="1">
    <location>
        <begin position="53"/>
        <end position="72"/>
    </location>
</feature>
<name>A0A1G8GCH8_9MICC</name>